<accession>A0A3M7CNZ2</accession>
<evidence type="ECO:0000313" key="6">
    <source>
        <dbReference type="Proteomes" id="UP000270230"/>
    </source>
</evidence>
<feature type="compositionally biased region" description="Polar residues" evidence="1">
    <location>
        <begin position="353"/>
        <end position="373"/>
    </location>
</feature>
<organism evidence="5 6">
    <name type="scientific">Hortaea werneckii</name>
    <name type="common">Black yeast</name>
    <name type="synonym">Cladosporium werneckii</name>
    <dbReference type="NCBI Taxonomy" id="91943"/>
    <lineage>
        <taxon>Eukaryota</taxon>
        <taxon>Fungi</taxon>
        <taxon>Dikarya</taxon>
        <taxon>Ascomycota</taxon>
        <taxon>Pezizomycotina</taxon>
        <taxon>Dothideomycetes</taxon>
        <taxon>Dothideomycetidae</taxon>
        <taxon>Mycosphaerellales</taxon>
        <taxon>Teratosphaeriaceae</taxon>
        <taxon>Hortaea</taxon>
    </lineage>
</organism>
<evidence type="ECO:0000259" key="4">
    <source>
        <dbReference type="Pfam" id="PF22799"/>
    </source>
</evidence>
<proteinExistence type="predicted"/>
<protein>
    <submittedName>
        <fullName evidence="5">Uncharacterized protein</fullName>
    </submittedName>
</protein>
<dbReference type="PANTHER" id="PTHR39613">
    <property type="entry name" value="ANCHORED CELL WALL PROTEIN, PUTATIVE (AFU_ORTHOLOGUE AFUA_4G08960)-RELATED"/>
    <property type="match status" value="1"/>
</dbReference>
<feature type="signal peptide" evidence="2">
    <location>
        <begin position="1"/>
        <end position="17"/>
    </location>
</feature>
<keyword evidence="2" id="KW-0732">Signal</keyword>
<dbReference type="Proteomes" id="UP000270230">
    <property type="component" value="Unassembled WGS sequence"/>
</dbReference>
<dbReference type="OrthoDB" id="4657524at2759"/>
<evidence type="ECO:0000259" key="3">
    <source>
        <dbReference type="Pfam" id="PF09792"/>
    </source>
</evidence>
<sequence length="539" mass="56587">MTTGTLLAAALAAAANAATLPQPKCCFGMTAYGEPGGTVGQLGDGQNRIGQNNLPVPQGTYCLNNGALTDNYGRGCIMTPPTGQFQCDVGAKPDKGFDIPCGNGTITFKGSDTFWSCPTGDHGGWNLYDRPVEGQKKCQPVWLVADSCYSECTPPPPPPAPKTSSTKMSSSTKVSTTTKMSTSTKMSSTTKKTSSSSTTKKSSSTKPTPSISKSTSTTCTTWTPSMSKSTQSTPCPSSSTRVTTSSKTSSSSSPCPTSSKPTTTSSKTSSSSSPCPTSSKSATTSMPYVCNPAHSYPNGATCISTRGSLTLYTPVPTTSSMTYACNPAHSYPDSATCISTMGSLTLYTPMPTTTKPAQTSSKPTQQPPMSTKPANMPKGCPGKLGKDFEFPHQIIHINSAEPDKAYGNFFNGTMTSTVSSMFNFDIPADAAGKTCSLEFMFPTQDQLETSAYTISGDGKANFYTLEKPAHKSNTFNTSPKSDKYLGEYTLTPGSSSKIHSMACPAGKTIGIWMFSATGSSLKYFQDFNPCPIGLFMNVA</sequence>
<dbReference type="InterPro" id="IPR054508">
    <property type="entry name" value="PIR1-like_C"/>
</dbReference>
<dbReference type="Pfam" id="PF09792">
    <property type="entry name" value="But2"/>
    <property type="match status" value="1"/>
</dbReference>
<evidence type="ECO:0000313" key="5">
    <source>
        <dbReference type="EMBL" id="RMY53570.1"/>
    </source>
</evidence>
<dbReference type="PANTHER" id="PTHR39613:SF1">
    <property type="entry name" value="ANCHORED CELL WALL PROTEIN, PUTATIVE (AFU_ORTHOLOGUE AFUA_4G08960)-RELATED"/>
    <property type="match status" value="1"/>
</dbReference>
<dbReference type="VEuPathDB" id="FungiDB:BTJ68_12637"/>
<reference evidence="5 6" key="1">
    <citation type="journal article" date="2018" name="BMC Genomics">
        <title>Genomic evidence for intraspecific hybridization in a clonal and extremely halotolerant yeast.</title>
        <authorList>
            <person name="Gostincar C."/>
            <person name="Stajich J.E."/>
            <person name="Zupancic J."/>
            <person name="Zalar P."/>
            <person name="Gunde-Cimerman N."/>
        </authorList>
    </citation>
    <scope>NUCLEOTIDE SEQUENCE [LARGE SCALE GENOMIC DNA]</scope>
    <source>
        <strain evidence="5 6">EXF-151</strain>
    </source>
</reference>
<feature type="region of interest" description="Disordered" evidence="1">
    <location>
        <begin position="153"/>
        <end position="283"/>
    </location>
</feature>
<feature type="domain" description="Cell wall mannoprotein PIR1-like C-terminal" evidence="4">
    <location>
        <begin position="66"/>
        <end position="141"/>
    </location>
</feature>
<dbReference type="AlphaFoldDB" id="A0A3M7CNZ2"/>
<feature type="chain" id="PRO_5018313258" evidence="2">
    <location>
        <begin position="18"/>
        <end position="539"/>
    </location>
</feature>
<evidence type="ECO:0000256" key="1">
    <source>
        <dbReference type="SAM" id="MobiDB-lite"/>
    </source>
</evidence>
<dbReference type="EMBL" id="QWIN01000338">
    <property type="protein sequence ID" value="RMY53570.1"/>
    <property type="molecule type" value="Genomic_DNA"/>
</dbReference>
<comment type="caution">
    <text evidence="5">The sequence shown here is derived from an EMBL/GenBank/DDBJ whole genome shotgun (WGS) entry which is preliminary data.</text>
</comment>
<evidence type="ECO:0000256" key="2">
    <source>
        <dbReference type="SAM" id="SignalP"/>
    </source>
</evidence>
<feature type="domain" description="Ubiquitin 3 binding protein But2 C-terminal" evidence="3">
    <location>
        <begin position="389"/>
        <end position="529"/>
    </location>
</feature>
<dbReference type="InterPro" id="IPR018620">
    <property type="entry name" value="Ubiquitin3-bd_protein_But2_C"/>
</dbReference>
<feature type="compositionally biased region" description="Low complexity" evidence="1">
    <location>
        <begin position="162"/>
        <end position="283"/>
    </location>
</feature>
<feature type="region of interest" description="Disordered" evidence="1">
    <location>
        <begin position="353"/>
        <end position="375"/>
    </location>
</feature>
<dbReference type="Pfam" id="PF22799">
    <property type="entry name" value="PIR1-like_C"/>
    <property type="match status" value="1"/>
</dbReference>
<name>A0A3M7CNZ2_HORWE</name>
<gene>
    <name evidence="5" type="ORF">D0865_05186</name>
</gene>